<dbReference type="PANTHER" id="PTHR34706:SF1">
    <property type="entry name" value="VWFA DOMAIN-CONTAINING PROTEIN"/>
    <property type="match status" value="1"/>
</dbReference>
<evidence type="ECO:0000256" key="1">
    <source>
        <dbReference type="SAM" id="MobiDB-lite"/>
    </source>
</evidence>
<dbReference type="EMBL" id="BABT02000229">
    <property type="protein sequence ID" value="GAA99729.1"/>
    <property type="molecule type" value="Genomic_DNA"/>
</dbReference>
<feature type="region of interest" description="Disordered" evidence="1">
    <location>
        <begin position="432"/>
        <end position="459"/>
    </location>
</feature>
<feature type="compositionally biased region" description="Acidic residues" evidence="1">
    <location>
        <begin position="981"/>
        <end position="990"/>
    </location>
</feature>
<dbReference type="eggNOG" id="ENOG502S247">
    <property type="taxonomic scope" value="Eukaryota"/>
</dbReference>
<dbReference type="InParanoid" id="G7EA69"/>
<keyword evidence="3" id="KW-1185">Reference proteome</keyword>
<dbReference type="STRING" id="764103.G7EA69"/>
<feature type="region of interest" description="Disordered" evidence="1">
    <location>
        <begin position="896"/>
        <end position="1090"/>
    </location>
</feature>
<name>G7EA69_MIXOS</name>
<dbReference type="SUPFAM" id="SSF53300">
    <property type="entry name" value="vWA-like"/>
    <property type="match status" value="1"/>
</dbReference>
<reference evidence="2 3" key="2">
    <citation type="journal article" date="2012" name="Open Biol.">
        <title>Characteristics of nucleosomes and linker DNA regions on the genome of the basidiomycete Mixia osmundae revealed by mono- and dinucleosome mapping.</title>
        <authorList>
            <person name="Nishida H."/>
            <person name="Kondo S."/>
            <person name="Matsumoto T."/>
            <person name="Suzuki Y."/>
            <person name="Yoshikawa H."/>
            <person name="Taylor T.D."/>
            <person name="Sugiyama J."/>
        </authorList>
    </citation>
    <scope>NUCLEOTIDE SEQUENCE [LARGE SCALE GENOMIC DNA]</scope>
    <source>
        <strain evidence="3">CBS 9802 / IAM 14324 / JCM 22182 / KY 12970</strain>
    </source>
</reference>
<reference evidence="2 3" key="1">
    <citation type="journal article" date="2011" name="J. Gen. Appl. Microbiol.">
        <title>Draft genome sequencing of the enigmatic basidiomycete Mixia osmundae.</title>
        <authorList>
            <person name="Nishida H."/>
            <person name="Nagatsuka Y."/>
            <person name="Sugiyama J."/>
        </authorList>
    </citation>
    <scope>NUCLEOTIDE SEQUENCE [LARGE SCALE GENOMIC DNA]</scope>
    <source>
        <strain evidence="3">CBS 9802 / IAM 14324 / JCM 22182 / KY 12970</strain>
    </source>
</reference>
<dbReference type="PANTHER" id="PTHR34706">
    <property type="entry name" value="SLR1338 PROTEIN"/>
    <property type="match status" value="1"/>
</dbReference>
<feature type="compositionally biased region" description="Polar residues" evidence="1">
    <location>
        <begin position="614"/>
        <end position="626"/>
    </location>
</feature>
<evidence type="ECO:0008006" key="4">
    <source>
        <dbReference type="Google" id="ProtNLM"/>
    </source>
</evidence>
<proteinExistence type="predicted"/>
<feature type="region of interest" description="Disordered" evidence="1">
    <location>
        <begin position="1"/>
        <end position="90"/>
    </location>
</feature>
<gene>
    <name evidence="2" type="primary">Mo06432</name>
    <name evidence="2" type="ORF">E5Q_06432</name>
</gene>
<feature type="compositionally biased region" description="Low complexity" evidence="1">
    <location>
        <begin position="745"/>
        <end position="762"/>
    </location>
</feature>
<feature type="compositionally biased region" description="Low complexity" evidence="1">
    <location>
        <begin position="64"/>
        <end position="82"/>
    </location>
</feature>
<feature type="compositionally biased region" description="Basic and acidic residues" evidence="1">
    <location>
        <begin position="941"/>
        <end position="958"/>
    </location>
</feature>
<feature type="compositionally biased region" description="Polar residues" evidence="1">
    <location>
        <begin position="674"/>
        <end position="685"/>
    </location>
</feature>
<dbReference type="InterPro" id="IPR036465">
    <property type="entry name" value="vWFA_dom_sf"/>
</dbReference>
<feature type="region of interest" description="Disordered" evidence="1">
    <location>
        <begin position="553"/>
        <end position="694"/>
    </location>
</feature>
<dbReference type="OrthoDB" id="2142040at2759"/>
<dbReference type="Proteomes" id="UP000009131">
    <property type="component" value="Unassembled WGS sequence"/>
</dbReference>
<sequence>MPRRTSGLPQVPTRAVAPEDLPPPPPYAGNNPFADTPSTSNRNTYTAPPGPPPVDTRPRPASTAGGYASPPQPPAASSSAGANLNRASTVTTESKLAILKRYDTVIVIDDSASMQVDSPSRWSQCRAAVMGVADKVLPYDDDGLDILFINEPRRGMGLRTSAEVAALFDSVGPYGESTPTEVIIEDIGGSYVEACEKAKANKTTLPKPMNVLIITDGAADDPDTLAYAIAGFATRLDEGHFPLGQLGFQFVSLGDDAEALASLQALDDDLKTEHGLKRDIVDTTAFEGKLDTDALLKLLLGGINRKLDNANQVPPLTPTQHCDCSRLATCLAYSLGLDAQQSFRSRARPELSLYPATSSVEEFRSTAERGPSCEAALIGFTVTLTATATLRSSKRAEPTLGRSSLRYPLLIRSPELGPCREAVLCPYTASTASERKTRASRPSHSDILLRPGRLSSPLGQRDMPLHHRRAKQLDHSPLNVSANHHGPDELTLRLDQANKTSSGLVARGPLDLPATPGSAASMDKPFFGDFCLNCGNPTPSANAYCSDDCRLADESSSSSHSVRGDQDDEYEYDDESGLTGLTSAEVSPMLQATSISSPNALGRRSNRTSPLARASTSHGSQPTLGQTIFEEPTEFSLPPPVAASTTNAAFSPSATKTQAKRGSPLHALRPNAPLSPTIQPSSVTPTGKARSGLTDGMMQYSRKHLADGMNAPKTVLPAPLYYRASPKVLPANAVASTSSHSPAQGSGSDSGRSRSHISSPALKAKKSPKVAPAHHVYCGRPGCPALLMTAGSAQRRLSQPMASYDTSPALAPYDFTSADLNRRAPAKQAAYLSDEALDAKLREQRRRPSEPASMTHRMLRVGEFDHNDENYRPSAKALHHNHSAFADILFRHHNTSAAAPPRDASEAKRSPPEAATSDSLRRSTSVGPHFRLAQSCADQSRSVKSEEDDVKHQPEARRRTSSRQMLALSARQSSLVTSDSTDSDSEDEDEPRGRPGRRGGATINRARVDREENVSEADDEQTELVAPSRRSQARTSSASTTASAAEDSGRPRGRSSRRGPGAVLRSRSPDRSHSRPSRTSSIQAQTRRVG</sequence>
<evidence type="ECO:0000313" key="3">
    <source>
        <dbReference type="Proteomes" id="UP000009131"/>
    </source>
</evidence>
<feature type="compositionally biased region" description="Polar residues" evidence="1">
    <location>
        <begin position="916"/>
        <end position="926"/>
    </location>
</feature>
<dbReference type="AlphaFoldDB" id="G7EA69"/>
<organism evidence="2 3">
    <name type="scientific">Mixia osmundae (strain CBS 9802 / IAM 14324 / JCM 22182 / KY 12970)</name>
    <dbReference type="NCBI Taxonomy" id="764103"/>
    <lineage>
        <taxon>Eukaryota</taxon>
        <taxon>Fungi</taxon>
        <taxon>Dikarya</taxon>
        <taxon>Basidiomycota</taxon>
        <taxon>Pucciniomycotina</taxon>
        <taxon>Mixiomycetes</taxon>
        <taxon>Mixiales</taxon>
        <taxon>Mixiaceae</taxon>
        <taxon>Mixia</taxon>
    </lineage>
</organism>
<comment type="caution">
    <text evidence="2">The sequence shown here is derived from an EMBL/GenBank/DDBJ whole genome shotgun (WGS) entry which is preliminary data.</text>
</comment>
<dbReference type="Gene3D" id="3.40.50.410">
    <property type="entry name" value="von Willebrand factor, type A domain"/>
    <property type="match status" value="1"/>
</dbReference>
<feature type="compositionally biased region" description="Polar residues" evidence="1">
    <location>
        <begin position="734"/>
        <end position="744"/>
    </location>
</feature>
<feature type="compositionally biased region" description="Low complexity" evidence="1">
    <location>
        <begin position="1026"/>
        <end position="1045"/>
    </location>
</feature>
<feature type="compositionally biased region" description="Acidic residues" evidence="1">
    <location>
        <begin position="566"/>
        <end position="576"/>
    </location>
</feature>
<feature type="compositionally biased region" description="Polar residues" evidence="1">
    <location>
        <begin position="643"/>
        <end position="657"/>
    </location>
</feature>
<evidence type="ECO:0000313" key="2">
    <source>
        <dbReference type="EMBL" id="GAA99729.1"/>
    </source>
</evidence>
<dbReference type="RefSeq" id="XP_014566201.1">
    <property type="nucleotide sequence ID" value="XM_014710715.1"/>
</dbReference>
<dbReference type="HOGENOM" id="CLU_284702_0_0_1"/>
<accession>G7EA69</accession>
<feature type="compositionally biased region" description="Polar residues" evidence="1">
    <location>
        <begin position="579"/>
        <end position="599"/>
    </location>
</feature>
<protein>
    <recommendedName>
        <fullName evidence="4">VWFA domain-containing protein</fullName>
    </recommendedName>
</protein>
<feature type="region of interest" description="Disordered" evidence="1">
    <location>
        <begin position="733"/>
        <end position="770"/>
    </location>
</feature>